<evidence type="ECO:0000256" key="1">
    <source>
        <dbReference type="SAM" id="MobiDB-lite"/>
    </source>
</evidence>
<dbReference type="Pfam" id="PF01979">
    <property type="entry name" value="Amidohydro_1"/>
    <property type="match status" value="1"/>
</dbReference>
<dbReference type="PANTHER" id="PTHR43135:SF3">
    <property type="entry name" value="ALPHA-D-RIBOSE 1-METHYLPHOSPHONATE 5-TRIPHOSPHATE DIPHOSPHATASE"/>
    <property type="match status" value="1"/>
</dbReference>
<dbReference type="SUPFAM" id="SSF51338">
    <property type="entry name" value="Composite domain of metallo-dependent hydrolases"/>
    <property type="match status" value="1"/>
</dbReference>
<dbReference type="CDD" id="cd01299">
    <property type="entry name" value="Met_dep_hydrolase_A"/>
    <property type="match status" value="1"/>
</dbReference>
<evidence type="ECO:0000313" key="4">
    <source>
        <dbReference type="Proteomes" id="UP000460221"/>
    </source>
</evidence>
<proteinExistence type="predicted"/>
<dbReference type="AlphaFoldDB" id="A0A7K1FJ52"/>
<evidence type="ECO:0000259" key="2">
    <source>
        <dbReference type="Pfam" id="PF01979"/>
    </source>
</evidence>
<feature type="region of interest" description="Disordered" evidence="1">
    <location>
        <begin position="1"/>
        <end position="22"/>
    </location>
</feature>
<dbReference type="GO" id="GO:0016810">
    <property type="term" value="F:hydrolase activity, acting on carbon-nitrogen (but not peptide) bonds"/>
    <property type="evidence" value="ECO:0007669"/>
    <property type="project" value="InterPro"/>
</dbReference>
<keyword evidence="4" id="KW-1185">Reference proteome</keyword>
<gene>
    <name evidence="3" type="ORF">GIS00_09365</name>
</gene>
<protein>
    <submittedName>
        <fullName evidence="3">Amidohydrolase family protein</fullName>
    </submittedName>
</protein>
<dbReference type="Gene3D" id="3.20.20.140">
    <property type="entry name" value="Metal-dependent hydrolases"/>
    <property type="match status" value="1"/>
</dbReference>
<dbReference type="InterPro" id="IPR051781">
    <property type="entry name" value="Metallo-dep_Hydrolase"/>
</dbReference>
<dbReference type="InterPro" id="IPR057744">
    <property type="entry name" value="OTAase-like"/>
</dbReference>
<dbReference type="SUPFAM" id="SSF51556">
    <property type="entry name" value="Metallo-dependent hydrolases"/>
    <property type="match status" value="1"/>
</dbReference>
<name>A0A7K1FJ52_9ACTN</name>
<accession>A0A7K1FJ52</accession>
<evidence type="ECO:0000313" key="3">
    <source>
        <dbReference type="EMBL" id="MTD14152.1"/>
    </source>
</evidence>
<dbReference type="Gene3D" id="2.30.40.10">
    <property type="entry name" value="Urease, subunit C, domain 1"/>
    <property type="match status" value="1"/>
</dbReference>
<dbReference type="InterPro" id="IPR011059">
    <property type="entry name" value="Metal-dep_hydrolase_composite"/>
</dbReference>
<organism evidence="3 4">
    <name type="scientific">Nakamurella alba</name>
    <dbReference type="NCBI Taxonomy" id="2665158"/>
    <lineage>
        <taxon>Bacteria</taxon>
        <taxon>Bacillati</taxon>
        <taxon>Actinomycetota</taxon>
        <taxon>Actinomycetes</taxon>
        <taxon>Nakamurellales</taxon>
        <taxon>Nakamurellaceae</taxon>
        <taxon>Nakamurella</taxon>
    </lineage>
</organism>
<feature type="domain" description="Amidohydrolase-related" evidence="2">
    <location>
        <begin position="104"/>
        <end position="454"/>
    </location>
</feature>
<dbReference type="Proteomes" id="UP000460221">
    <property type="component" value="Unassembled WGS sequence"/>
</dbReference>
<dbReference type="InterPro" id="IPR006680">
    <property type="entry name" value="Amidohydro-rel"/>
</dbReference>
<comment type="caution">
    <text evidence="3">The sequence shown here is derived from an EMBL/GenBank/DDBJ whole genome shotgun (WGS) entry which is preliminary data.</text>
</comment>
<reference evidence="3 4" key="1">
    <citation type="submission" date="2019-11" db="EMBL/GenBank/DDBJ databases">
        <authorList>
            <person name="Jiang L.-Q."/>
        </authorList>
    </citation>
    <scope>NUCLEOTIDE SEQUENCE [LARGE SCALE GENOMIC DNA]</scope>
    <source>
        <strain evidence="3 4">YIM 132087</strain>
    </source>
</reference>
<sequence>MGGRLAQGDPLPGRHRGGHEDRHRVPVEPVHRHADLEGSCVTVAAQHWFVGGHVFDGTGAARLRADVLVTDGRITAVEPVDPSSRPADRAGRDGARVTDVSGSTLLPGFIDAHAHVGILRLHGQAALPPAVQAATIFAILKSSLRQGFTTLRDLGGVDGGLVQAITDGLVPGPRLLPSGQILSQTGGHGDMRGHYSDEAANPGTGATGLALAMRLVDGVDEMRKAARDQFRRGATQLKVFATGGLLSHGDPVDCPQLSVDEIRAAVEIAEDRNSYVTAHAHTPRGLLRAVRAGARCIEHASHIDAETLEAIVENDVAVIGTLTMQELLRVDPETWGLDASRREEAARLRDLTVQSMTMLREAGVRVGGGADLVGETQDLRAWEPALHARLFGGSAGIQTVTRVNAEILGIDAEVGTIEPGKVADLVAWGGDPVTYPELLKDNAPTLVVLGGRTVAGPGSGEEEALG</sequence>
<keyword evidence="3" id="KW-0378">Hydrolase</keyword>
<dbReference type="EMBL" id="WLYK01000002">
    <property type="protein sequence ID" value="MTD14152.1"/>
    <property type="molecule type" value="Genomic_DNA"/>
</dbReference>
<dbReference type="InterPro" id="IPR032466">
    <property type="entry name" value="Metal_Hydrolase"/>
</dbReference>
<dbReference type="PANTHER" id="PTHR43135">
    <property type="entry name" value="ALPHA-D-RIBOSE 1-METHYLPHOSPHONATE 5-TRIPHOSPHATE DIPHOSPHATASE"/>
    <property type="match status" value="1"/>
</dbReference>